<dbReference type="PROSITE" id="PS50012">
    <property type="entry name" value="RCC1_3"/>
    <property type="match status" value="3"/>
</dbReference>
<keyword evidence="4" id="KW-1185">Reference proteome</keyword>
<comment type="caution">
    <text evidence="3">The sequence shown here is derived from an EMBL/GenBank/DDBJ whole genome shotgun (WGS) entry which is preliminary data.</text>
</comment>
<dbReference type="Proteomes" id="UP000037510">
    <property type="component" value="Unassembled WGS sequence"/>
</dbReference>
<keyword evidence="1" id="KW-0677">Repeat</keyword>
<organism evidence="3 4">
    <name type="scientific">Operophtera brumata</name>
    <name type="common">Winter moth</name>
    <name type="synonym">Phalaena brumata</name>
    <dbReference type="NCBI Taxonomy" id="104452"/>
    <lineage>
        <taxon>Eukaryota</taxon>
        <taxon>Metazoa</taxon>
        <taxon>Ecdysozoa</taxon>
        <taxon>Arthropoda</taxon>
        <taxon>Hexapoda</taxon>
        <taxon>Insecta</taxon>
        <taxon>Pterygota</taxon>
        <taxon>Neoptera</taxon>
        <taxon>Endopterygota</taxon>
        <taxon>Lepidoptera</taxon>
        <taxon>Glossata</taxon>
        <taxon>Ditrysia</taxon>
        <taxon>Geometroidea</taxon>
        <taxon>Geometridae</taxon>
        <taxon>Larentiinae</taxon>
        <taxon>Operophtera</taxon>
    </lineage>
</organism>
<proteinExistence type="predicted"/>
<evidence type="ECO:0000256" key="1">
    <source>
        <dbReference type="ARBA" id="ARBA00022737"/>
    </source>
</evidence>
<dbReference type="PANTHER" id="PTHR22870:SF408">
    <property type="entry name" value="OS09G0560450 PROTEIN"/>
    <property type="match status" value="1"/>
</dbReference>
<dbReference type="InterPro" id="IPR051210">
    <property type="entry name" value="Ub_ligase/GEF_domain"/>
</dbReference>
<feature type="repeat" description="RCC1" evidence="2">
    <location>
        <begin position="63"/>
        <end position="120"/>
    </location>
</feature>
<gene>
    <name evidence="3" type="ORF">OBRU01_18751</name>
</gene>
<dbReference type="Gene3D" id="2.130.10.30">
    <property type="entry name" value="Regulator of chromosome condensation 1/beta-lactamase-inhibitor protein II"/>
    <property type="match status" value="1"/>
</dbReference>
<dbReference type="PRINTS" id="PR00633">
    <property type="entry name" value="RCCNDNSATION"/>
</dbReference>
<dbReference type="EMBL" id="JTDY01004497">
    <property type="protein sequence ID" value="KOB68079.1"/>
    <property type="molecule type" value="Genomic_DNA"/>
</dbReference>
<name>A0A0L7KYF3_OPEBR</name>
<accession>A0A0L7KYF3</accession>
<dbReference type="STRING" id="104452.A0A0L7KYF3"/>
<evidence type="ECO:0000313" key="4">
    <source>
        <dbReference type="Proteomes" id="UP000037510"/>
    </source>
</evidence>
<feature type="repeat" description="RCC1" evidence="2">
    <location>
        <begin position="261"/>
        <end position="307"/>
    </location>
</feature>
<feature type="repeat" description="RCC1" evidence="2">
    <location>
        <begin position="209"/>
        <end position="260"/>
    </location>
</feature>
<sequence>MLRIQQVACAEKLALLLTHDGAIYTLPYDTMTPHLVPGLENRIITQVSCHPAGRHFLCSSSCGGVWSWGLGDDGRLGHGDTAPRDTPASIHHLHHHECGDNIERRALHVGPRFTRALRSRHHRELPDSSARWGESQTLCCTWEGAVQVFGDSEAGWGESQTLCCTWEGAVQVFGDSEAGVPRTITSLSVLRITKVYTGEHWHAALTDTGQVYTWGKGDGYRLGHGSTESVKIPKTVEGFQGIKIIELSLGASHGIALTSEGALYAWGTHERTQITRPVPQLLQVLSPSFKANGVTSGTSHIFVWSEENPRDLPSCMPFVIDLSDSTFKCRFSLNRTKSDDLRVCCRFLERLLKLVVEQCATAPMKENECDQA</sequence>
<dbReference type="PANTHER" id="PTHR22870">
    <property type="entry name" value="REGULATOR OF CHROMOSOME CONDENSATION"/>
    <property type="match status" value="1"/>
</dbReference>
<evidence type="ECO:0000256" key="2">
    <source>
        <dbReference type="PROSITE-ProRule" id="PRU00235"/>
    </source>
</evidence>
<evidence type="ECO:0000313" key="3">
    <source>
        <dbReference type="EMBL" id="KOB68079.1"/>
    </source>
</evidence>
<protein>
    <submittedName>
        <fullName evidence="3">E3 ubiquitin-protein ligase HERC2</fullName>
    </submittedName>
</protein>
<dbReference type="SUPFAM" id="SSF50985">
    <property type="entry name" value="RCC1/BLIP-II"/>
    <property type="match status" value="2"/>
</dbReference>
<dbReference type="AlphaFoldDB" id="A0A0L7KYF3"/>
<dbReference type="InterPro" id="IPR000408">
    <property type="entry name" value="Reg_chr_condens"/>
</dbReference>
<dbReference type="InterPro" id="IPR009091">
    <property type="entry name" value="RCC1/BLIP-II"/>
</dbReference>
<reference evidence="3 4" key="1">
    <citation type="journal article" date="2015" name="Genome Biol. Evol.">
        <title>The genome of winter moth (Operophtera brumata) provides a genomic perspective on sexual dimorphism and phenology.</title>
        <authorList>
            <person name="Derks M.F."/>
            <person name="Smit S."/>
            <person name="Salis L."/>
            <person name="Schijlen E."/>
            <person name="Bossers A."/>
            <person name="Mateman C."/>
            <person name="Pijl A.S."/>
            <person name="de Ridder D."/>
            <person name="Groenen M.A."/>
            <person name="Visser M.E."/>
            <person name="Megens H.J."/>
        </authorList>
    </citation>
    <scope>NUCLEOTIDE SEQUENCE [LARGE SCALE GENOMIC DNA]</scope>
    <source>
        <strain evidence="3">WM2013NL</strain>
        <tissue evidence="3">Head and thorax</tissue>
    </source>
</reference>
<dbReference type="Pfam" id="PF00415">
    <property type="entry name" value="RCC1"/>
    <property type="match status" value="2"/>
</dbReference>